<gene>
    <name evidence="1" type="ORF">ATN88_11790</name>
</gene>
<dbReference type="Proteomes" id="UP000070529">
    <property type="component" value="Unassembled WGS sequence"/>
</dbReference>
<dbReference type="OrthoDB" id="6058098at2"/>
<evidence type="ECO:0000313" key="1">
    <source>
        <dbReference type="EMBL" id="KXF79928.1"/>
    </source>
</evidence>
<dbReference type="AlphaFoldDB" id="A0A135I3C3"/>
<dbReference type="InterPro" id="IPR027417">
    <property type="entry name" value="P-loop_NTPase"/>
</dbReference>
<name>A0A135I3C3_9GAMM</name>
<reference evidence="1 2" key="1">
    <citation type="submission" date="2015-11" db="EMBL/GenBank/DDBJ databases">
        <title>Genomic Taxonomy of the Vibrionaceae.</title>
        <authorList>
            <person name="Gomez-Gil B."/>
            <person name="Enciso-Ibarra J."/>
        </authorList>
    </citation>
    <scope>NUCLEOTIDE SEQUENCE [LARGE SCALE GENOMIC DNA]</scope>
    <source>
        <strain evidence="1 2">CAIM 912</strain>
    </source>
</reference>
<dbReference type="Gene3D" id="3.40.50.300">
    <property type="entry name" value="P-loop containing nucleotide triphosphate hydrolases"/>
    <property type="match status" value="1"/>
</dbReference>
<comment type="caution">
    <text evidence="1">The sequence shown here is derived from an EMBL/GenBank/DDBJ whole genome shotgun (WGS) entry which is preliminary data.</text>
</comment>
<accession>A0A135I3C3</accession>
<dbReference type="SUPFAM" id="SSF52540">
    <property type="entry name" value="P-loop containing nucleoside triphosphate hydrolases"/>
    <property type="match status" value="1"/>
</dbReference>
<organism evidence="1 2">
    <name type="scientific">Enterovibrio coralii</name>
    <dbReference type="NCBI Taxonomy" id="294935"/>
    <lineage>
        <taxon>Bacteria</taxon>
        <taxon>Pseudomonadati</taxon>
        <taxon>Pseudomonadota</taxon>
        <taxon>Gammaproteobacteria</taxon>
        <taxon>Vibrionales</taxon>
        <taxon>Vibrionaceae</taxon>
        <taxon>Enterovibrio</taxon>
    </lineage>
</organism>
<evidence type="ECO:0008006" key="3">
    <source>
        <dbReference type="Google" id="ProtNLM"/>
    </source>
</evidence>
<dbReference type="STRING" id="294935.ATN88_11790"/>
<evidence type="ECO:0000313" key="2">
    <source>
        <dbReference type="Proteomes" id="UP000070529"/>
    </source>
</evidence>
<keyword evidence="2" id="KW-1185">Reference proteome</keyword>
<dbReference type="EMBL" id="LNTY01000059">
    <property type="protein sequence ID" value="KXF79928.1"/>
    <property type="molecule type" value="Genomic_DNA"/>
</dbReference>
<dbReference type="InterPro" id="IPR008868">
    <property type="entry name" value="TniB"/>
</dbReference>
<sequence length="339" mass="38953">MKAMTEEQSVKLKAFLNCFVEYPLLTEIMGDFDRLRQNRLLGGDQQCMLLTGDTGCGKSHLIRYYQSREQSEPKGRFDSSPILVSRIPSKLSLEETVLQLLKDLGQFGTTTRGRSRITTDSSLTHSLVELLRKKQVELIIINEFQELIEYKSAEKKQAIANRLKYISEEAGVPIVLVGMPWAEMIAEEPQWSSRLVTRRSLPYFKLSEDPVHFVQFLKGLAKKMPFDKPPKLEDKKTSISLFAASRGELRALRHLINDAVKDAVLEDEREFNVQRLHHSFTKLNPQVRNPFELPLNEIKLSEIEHYSGYNPRAMSNDDALTNRMFSENIPLKELLKKKG</sequence>
<protein>
    <recommendedName>
        <fullName evidence="3">Transposase</fullName>
    </recommendedName>
</protein>
<proteinExistence type="predicted"/>
<dbReference type="Pfam" id="PF05621">
    <property type="entry name" value="TniB"/>
    <property type="match status" value="1"/>
</dbReference>